<accession>A0A6A1VFF1</accession>
<evidence type="ECO:0000256" key="1">
    <source>
        <dbReference type="SAM" id="MobiDB-lite"/>
    </source>
</evidence>
<dbReference type="Proteomes" id="UP000516437">
    <property type="component" value="Chromosome 6"/>
</dbReference>
<reference evidence="2 3" key="1">
    <citation type="journal article" date="2019" name="Plant Biotechnol. J.">
        <title>The red bayberry genome and genetic basis of sex determination.</title>
        <authorList>
            <person name="Jia H.M."/>
            <person name="Jia H.J."/>
            <person name="Cai Q.L."/>
            <person name="Wang Y."/>
            <person name="Zhao H.B."/>
            <person name="Yang W.F."/>
            <person name="Wang G.Y."/>
            <person name="Li Y.H."/>
            <person name="Zhan D.L."/>
            <person name="Shen Y.T."/>
            <person name="Niu Q.F."/>
            <person name="Chang L."/>
            <person name="Qiu J."/>
            <person name="Zhao L."/>
            <person name="Xie H.B."/>
            <person name="Fu W.Y."/>
            <person name="Jin J."/>
            <person name="Li X.W."/>
            <person name="Jiao Y."/>
            <person name="Zhou C.C."/>
            <person name="Tu T."/>
            <person name="Chai C.Y."/>
            <person name="Gao J.L."/>
            <person name="Fan L.J."/>
            <person name="van de Weg E."/>
            <person name="Wang J.Y."/>
            <person name="Gao Z.S."/>
        </authorList>
    </citation>
    <scope>NUCLEOTIDE SEQUENCE [LARGE SCALE GENOMIC DNA]</scope>
    <source>
        <tissue evidence="2">Leaves</tissue>
    </source>
</reference>
<keyword evidence="3" id="KW-1185">Reference proteome</keyword>
<gene>
    <name evidence="2" type="ORF">CJ030_MR6G021356</name>
</gene>
<dbReference type="OrthoDB" id="6078042at2759"/>
<comment type="caution">
    <text evidence="2">The sequence shown here is derived from an EMBL/GenBank/DDBJ whole genome shotgun (WGS) entry which is preliminary data.</text>
</comment>
<dbReference type="PANTHER" id="PTHR46519:SF3">
    <property type="entry name" value="RING_U-BOX SUPERFAMILY PROTEIN"/>
    <property type="match status" value="1"/>
</dbReference>
<name>A0A6A1VFF1_9ROSI</name>
<proteinExistence type="predicted"/>
<protein>
    <submittedName>
        <fullName evidence="2">Uncharacterized protein</fullName>
    </submittedName>
</protein>
<feature type="region of interest" description="Disordered" evidence="1">
    <location>
        <begin position="1"/>
        <end position="20"/>
    </location>
</feature>
<evidence type="ECO:0000313" key="2">
    <source>
        <dbReference type="EMBL" id="KAB1211454.1"/>
    </source>
</evidence>
<dbReference type="EMBL" id="RXIC02000024">
    <property type="protein sequence ID" value="KAB1211454.1"/>
    <property type="molecule type" value="Genomic_DNA"/>
</dbReference>
<feature type="compositionally biased region" description="Basic and acidic residues" evidence="1">
    <location>
        <begin position="1"/>
        <end position="16"/>
    </location>
</feature>
<organism evidence="2 3">
    <name type="scientific">Morella rubra</name>
    <name type="common">Chinese bayberry</name>
    <dbReference type="NCBI Taxonomy" id="262757"/>
    <lineage>
        <taxon>Eukaryota</taxon>
        <taxon>Viridiplantae</taxon>
        <taxon>Streptophyta</taxon>
        <taxon>Embryophyta</taxon>
        <taxon>Tracheophyta</taxon>
        <taxon>Spermatophyta</taxon>
        <taxon>Magnoliopsida</taxon>
        <taxon>eudicotyledons</taxon>
        <taxon>Gunneridae</taxon>
        <taxon>Pentapetalae</taxon>
        <taxon>rosids</taxon>
        <taxon>fabids</taxon>
        <taxon>Fagales</taxon>
        <taxon>Myricaceae</taxon>
        <taxon>Morella</taxon>
    </lineage>
</organism>
<sequence length="95" mass="11065">MNSRQRDTFGDTREDQAADIGTQIQQIRDGLLVNQNEGRNVHIRRGIRRLCGRQALLDMIKKAETERQSELQGLLEHRAVSQFAHRNRIQVKIFL</sequence>
<dbReference type="PANTHER" id="PTHR46519">
    <property type="entry name" value="RING/U-BOX SUPERFAMILY PROTEIN"/>
    <property type="match status" value="1"/>
</dbReference>
<evidence type="ECO:0000313" key="3">
    <source>
        <dbReference type="Proteomes" id="UP000516437"/>
    </source>
</evidence>
<dbReference type="AlphaFoldDB" id="A0A6A1VFF1"/>